<keyword evidence="1" id="KW-0812">Transmembrane</keyword>
<sequence>MNLIVACILAGGFSYFLRKPIRKHPGVFYLVALAVDALMMTNAIAGFSPVAARMLFPYLQQSLFAFGILSVVMMVGVLPEGSLKRSLRPIRGELSIIASILIAGHVVHYANPMLTRVFFGGMDATAGTFWGTVLSLVLIALLVVLTVTSFKVVRNAMASVTWKRVQMLAYVFYGLVFCHVFAMLLPSAMGGGAKAVVNVVLYVAILLVYVVGRLGRAYRDRHAENMRFAPDGELAEA</sequence>
<evidence type="ECO:0000313" key="3">
    <source>
        <dbReference type="Proteomes" id="UP001349994"/>
    </source>
</evidence>
<proteinExistence type="predicted"/>
<keyword evidence="1" id="KW-0472">Membrane</keyword>
<dbReference type="RefSeq" id="WP_338208674.1">
    <property type="nucleotide sequence ID" value="NZ_JAYMFF010000002.1"/>
</dbReference>
<feature type="transmembrane region" description="Helical" evidence="1">
    <location>
        <begin position="27"/>
        <end position="52"/>
    </location>
</feature>
<gene>
    <name evidence="2" type="ORF">VIN30_01410</name>
</gene>
<name>A0ABU6IFB3_9ACTN</name>
<evidence type="ECO:0000256" key="1">
    <source>
        <dbReference type="SAM" id="Phobius"/>
    </source>
</evidence>
<comment type="caution">
    <text evidence="2">The sequence shown here is derived from an EMBL/GenBank/DDBJ whole genome shotgun (WGS) entry which is preliminary data.</text>
</comment>
<accession>A0ABU6IFB3</accession>
<dbReference type="Proteomes" id="UP001349994">
    <property type="component" value="Unassembled WGS sequence"/>
</dbReference>
<dbReference type="EMBL" id="JAYMFF010000002">
    <property type="protein sequence ID" value="MEC4175106.1"/>
    <property type="molecule type" value="Genomic_DNA"/>
</dbReference>
<feature type="transmembrane region" description="Helical" evidence="1">
    <location>
        <begin position="168"/>
        <end position="189"/>
    </location>
</feature>
<feature type="transmembrane region" description="Helical" evidence="1">
    <location>
        <begin position="58"/>
        <end position="78"/>
    </location>
</feature>
<evidence type="ECO:0000313" key="2">
    <source>
        <dbReference type="EMBL" id="MEC4175106.1"/>
    </source>
</evidence>
<keyword evidence="1" id="KW-1133">Transmembrane helix</keyword>
<evidence type="ECO:0008006" key="4">
    <source>
        <dbReference type="Google" id="ProtNLM"/>
    </source>
</evidence>
<feature type="transmembrane region" description="Helical" evidence="1">
    <location>
        <begin position="195"/>
        <end position="212"/>
    </location>
</feature>
<protein>
    <recommendedName>
        <fullName evidence="4">Ferric oxidoreductase domain-containing protein</fullName>
    </recommendedName>
</protein>
<keyword evidence="3" id="KW-1185">Reference proteome</keyword>
<reference evidence="2 3" key="1">
    <citation type="submission" date="2024-01" db="EMBL/GenBank/DDBJ databases">
        <title>novel species in genus Adlercreutzia.</title>
        <authorList>
            <person name="Liu X."/>
        </authorList>
    </citation>
    <scope>NUCLEOTIDE SEQUENCE [LARGE SCALE GENOMIC DNA]</scope>
    <source>
        <strain evidence="2 3">R7</strain>
    </source>
</reference>
<feature type="transmembrane region" description="Helical" evidence="1">
    <location>
        <begin position="90"/>
        <end position="109"/>
    </location>
</feature>
<organism evidence="2 3">
    <name type="scientific">Adlercreutzia wanghongyangiae</name>
    <dbReference type="NCBI Taxonomy" id="3111451"/>
    <lineage>
        <taxon>Bacteria</taxon>
        <taxon>Bacillati</taxon>
        <taxon>Actinomycetota</taxon>
        <taxon>Coriobacteriia</taxon>
        <taxon>Eggerthellales</taxon>
        <taxon>Eggerthellaceae</taxon>
        <taxon>Adlercreutzia</taxon>
    </lineage>
</organism>
<feature type="transmembrane region" description="Helical" evidence="1">
    <location>
        <begin position="129"/>
        <end position="147"/>
    </location>
</feature>